<name>A0A162QHQ7_9BACT</name>
<evidence type="ECO:0000313" key="13">
    <source>
        <dbReference type="EMBL" id="OAB48670.1"/>
    </source>
</evidence>
<comment type="similarity">
    <text evidence="10">Belongs to the peptidase S16 family.</text>
</comment>
<feature type="region of interest" description="Disordered" evidence="11">
    <location>
        <begin position="398"/>
        <end position="422"/>
    </location>
</feature>
<evidence type="ECO:0000256" key="11">
    <source>
        <dbReference type="SAM" id="MobiDB-lite"/>
    </source>
</evidence>
<dbReference type="InterPro" id="IPR027417">
    <property type="entry name" value="P-loop_NTPase"/>
</dbReference>
<dbReference type="GO" id="GO:0005524">
    <property type="term" value="F:ATP binding"/>
    <property type="evidence" value="ECO:0007669"/>
    <property type="project" value="UniProtKB-KW"/>
</dbReference>
<dbReference type="PATRIC" id="fig|29557.3.peg.602"/>
<dbReference type="SUPFAM" id="SSF52540">
    <property type="entry name" value="P-loop containing nucleoside triphosphate hydrolases"/>
    <property type="match status" value="1"/>
</dbReference>
<comment type="catalytic activity">
    <reaction evidence="8 10">
        <text>Hydrolysis of proteins in presence of ATP.</text>
        <dbReference type="EC" id="3.4.21.53"/>
    </reaction>
</comment>
<dbReference type="EMBL" id="LVLH01000049">
    <property type="protein sequence ID" value="OAB48670.1"/>
    <property type="molecule type" value="Genomic_DNA"/>
</dbReference>
<dbReference type="GO" id="GO:0016887">
    <property type="term" value="F:ATP hydrolysis activity"/>
    <property type="evidence" value="ECO:0007669"/>
    <property type="project" value="InterPro"/>
</dbReference>
<dbReference type="InterPro" id="IPR014721">
    <property type="entry name" value="Ribsml_uS5_D2-typ_fold_subgr"/>
</dbReference>
<dbReference type="AlphaFoldDB" id="A0A162QHQ7"/>
<evidence type="ECO:0000256" key="7">
    <source>
        <dbReference type="ARBA" id="ARBA00026070"/>
    </source>
</evidence>
<proteinExistence type="inferred from homology"/>
<comment type="subunit">
    <text evidence="7">Homohexamer. Organized in a ring with a central cavity.</text>
</comment>
<feature type="domain" description="Lon proteolytic" evidence="12">
    <location>
        <begin position="853"/>
        <end position="1034"/>
    </location>
</feature>
<dbReference type="SUPFAM" id="SSF54211">
    <property type="entry name" value="Ribosomal protein S5 domain 2-like"/>
    <property type="match status" value="1"/>
</dbReference>
<dbReference type="EC" id="3.4.21.53" evidence="10"/>
<dbReference type="CDD" id="cd19500">
    <property type="entry name" value="RecA-like_Lon"/>
    <property type="match status" value="1"/>
</dbReference>
<evidence type="ECO:0000256" key="5">
    <source>
        <dbReference type="ARBA" id="ARBA00022840"/>
    </source>
</evidence>
<comment type="caution">
    <text evidence="13">The sequence shown here is derived from an EMBL/GenBank/DDBJ whole genome shotgun (WGS) entry which is preliminary data.</text>
</comment>
<evidence type="ECO:0000256" key="9">
    <source>
        <dbReference type="ARBA" id="ARBA00053875"/>
    </source>
</evidence>
<evidence type="ECO:0000256" key="3">
    <source>
        <dbReference type="ARBA" id="ARBA00022801"/>
    </source>
</evidence>
<dbReference type="Gene3D" id="3.30.230.10">
    <property type="match status" value="1"/>
</dbReference>
<dbReference type="Gene3D" id="1.20.5.5270">
    <property type="match status" value="1"/>
</dbReference>
<dbReference type="PANTHER" id="PTHR10046">
    <property type="entry name" value="ATP DEPENDENT LON PROTEASE FAMILY MEMBER"/>
    <property type="match status" value="1"/>
</dbReference>
<feature type="active site" evidence="10">
    <location>
        <position position="984"/>
    </location>
</feature>
<dbReference type="InterPro" id="IPR003959">
    <property type="entry name" value="ATPase_AAA_core"/>
</dbReference>
<dbReference type="Gene3D" id="1.20.58.1480">
    <property type="match status" value="1"/>
</dbReference>
<evidence type="ECO:0000256" key="8">
    <source>
        <dbReference type="ARBA" id="ARBA00050665"/>
    </source>
</evidence>
<keyword evidence="5" id="KW-0067">ATP-binding</keyword>
<evidence type="ECO:0000256" key="2">
    <source>
        <dbReference type="ARBA" id="ARBA00022741"/>
    </source>
</evidence>
<evidence type="ECO:0000256" key="10">
    <source>
        <dbReference type="PROSITE-ProRule" id="PRU01122"/>
    </source>
</evidence>
<dbReference type="Gene3D" id="3.40.50.300">
    <property type="entry name" value="P-loop containing nucleotide triphosphate hydrolases"/>
    <property type="match status" value="1"/>
</dbReference>
<dbReference type="FunFam" id="3.40.50.300:FF:000021">
    <property type="entry name" value="Lon protease homolog"/>
    <property type="match status" value="1"/>
</dbReference>
<dbReference type="InterPro" id="IPR008269">
    <property type="entry name" value="Lon_proteolytic"/>
</dbReference>
<evidence type="ECO:0000259" key="12">
    <source>
        <dbReference type="PROSITE" id="PS51786"/>
    </source>
</evidence>
<evidence type="ECO:0000256" key="6">
    <source>
        <dbReference type="ARBA" id="ARBA00023016"/>
    </source>
</evidence>
<keyword evidence="4 10" id="KW-0720">Serine protease</keyword>
<keyword evidence="14" id="KW-1185">Reference proteome</keyword>
<feature type="active site" evidence="10">
    <location>
        <position position="941"/>
    </location>
</feature>
<dbReference type="SMART" id="SM00382">
    <property type="entry name" value="AAA"/>
    <property type="match status" value="1"/>
</dbReference>
<reference evidence="13 14" key="1">
    <citation type="submission" date="2016-03" db="EMBL/GenBank/DDBJ databases">
        <title>Genome sequence of Mycoplasma gallinarum strain Mgn_IPT.</title>
        <authorList>
            <person name="Yacoub E."/>
            <person name="Sirand-Pugnet P."/>
            <person name="Barre A."/>
            <person name="Maurier F."/>
            <person name="Blanchard A."/>
            <person name="Ben Abdelmoumen B.M."/>
        </authorList>
    </citation>
    <scope>NUCLEOTIDE SEQUENCE [LARGE SCALE GENOMIC DNA]</scope>
    <source>
        <strain evidence="13 14">Mgn_IPT</strain>
    </source>
</reference>
<dbReference type="Proteomes" id="UP000076983">
    <property type="component" value="Unassembled WGS sequence"/>
</dbReference>
<keyword evidence="3 10" id="KW-0378">Hydrolase</keyword>
<protein>
    <recommendedName>
        <fullName evidence="10">endopeptidase La</fullName>
        <ecNumber evidence="10">3.4.21.53</ecNumber>
    </recommendedName>
</protein>
<dbReference type="PROSITE" id="PS51786">
    <property type="entry name" value="LON_PROTEOLYTIC"/>
    <property type="match status" value="1"/>
</dbReference>
<dbReference type="Pfam" id="PF22667">
    <property type="entry name" value="Lon_lid"/>
    <property type="match status" value="1"/>
</dbReference>
<accession>A0A162QHQ7</accession>
<dbReference type="InterPro" id="IPR054594">
    <property type="entry name" value="Lon_lid"/>
</dbReference>
<evidence type="ECO:0000313" key="14">
    <source>
        <dbReference type="Proteomes" id="UP000076983"/>
    </source>
</evidence>
<dbReference type="Pfam" id="PF00004">
    <property type="entry name" value="AAA"/>
    <property type="match status" value="1"/>
</dbReference>
<evidence type="ECO:0000256" key="1">
    <source>
        <dbReference type="ARBA" id="ARBA00022670"/>
    </source>
</evidence>
<dbReference type="Gene3D" id="1.10.8.60">
    <property type="match status" value="1"/>
</dbReference>
<keyword evidence="1 10" id="KW-0645">Protease</keyword>
<dbReference type="GO" id="GO:0006508">
    <property type="term" value="P:proteolysis"/>
    <property type="evidence" value="ECO:0007669"/>
    <property type="project" value="UniProtKB-KW"/>
</dbReference>
<feature type="region of interest" description="Disordered" evidence="11">
    <location>
        <begin position="460"/>
        <end position="480"/>
    </location>
</feature>
<keyword evidence="2" id="KW-0547">Nucleotide-binding</keyword>
<gene>
    <name evidence="13" type="ORF">MGALLINA_05950</name>
</gene>
<dbReference type="InterPro" id="IPR027065">
    <property type="entry name" value="Lon_Prtase"/>
</dbReference>
<dbReference type="STRING" id="29557.MGALLINA_05950"/>
<dbReference type="InterPro" id="IPR004815">
    <property type="entry name" value="Lon_bac/euk-typ"/>
</dbReference>
<dbReference type="PRINTS" id="PR00830">
    <property type="entry name" value="ENDOLAPTASE"/>
</dbReference>
<dbReference type="InterPro" id="IPR003593">
    <property type="entry name" value="AAA+_ATPase"/>
</dbReference>
<dbReference type="GO" id="GO:0004176">
    <property type="term" value="F:ATP-dependent peptidase activity"/>
    <property type="evidence" value="ECO:0007669"/>
    <property type="project" value="UniProtKB-UniRule"/>
</dbReference>
<dbReference type="GO" id="GO:0030163">
    <property type="term" value="P:protein catabolic process"/>
    <property type="evidence" value="ECO:0007669"/>
    <property type="project" value="InterPro"/>
</dbReference>
<evidence type="ECO:0000256" key="4">
    <source>
        <dbReference type="ARBA" id="ARBA00022825"/>
    </source>
</evidence>
<dbReference type="InterPro" id="IPR020568">
    <property type="entry name" value="Ribosomal_Su5_D2-typ_SF"/>
</dbReference>
<organism evidence="13 14">
    <name type="scientific">Mycoplasmopsis gallinarum</name>
    <dbReference type="NCBI Taxonomy" id="29557"/>
    <lineage>
        <taxon>Bacteria</taxon>
        <taxon>Bacillati</taxon>
        <taxon>Mycoplasmatota</taxon>
        <taxon>Mycoplasmoidales</taxon>
        <taxon>Metamycoplasmataceae</taxon>
        <taxon>Mycoplasmopsis</taxon>
    </lineage>
</organism>
<comment type="function">
    <text evidence="9">ATP-dependent serine protease that mediates the selective degradation of mutant and abnormal proteins as well as certain short-lived regulatory proteins. Required for cellular homeostasis and for survival from DNA damage and developmental changes induced by stress. Degrades polypeptides processively to yield small peptide fragments that are 5 to 10 amino acids long. Binds to DNA in a double-stranded, site-specific manner.</text>
</comment>
<dbReference type="NCBIfam" id="TIGR00763">
    <property type="entry name" value="lon"/>
    <property type="match status" value="1"/>
</dbReference>
<keyword evidence="6" id="KW-0346">Stress response</keyword>
<sequence>MSITSKQQEINNNESKVYFGLMNIWWPMNFGIMPIPNSNGFIDIYTDNPYLFANNEKYNLSLTNLEELANLNWNDKKNNVQMIIGAITEDLYTAEIGQTTTQFYGFETAVNNKEKSWSIFKRASLINVKSVKKIQLSEKVTKFRIDYLGFETVEITKVNGFEISHLGPKNNPLFKEDKTINAIKNIDYKIFKFRGLNNQKENNKLLRVIEEYQDILTRLISNDLHRRIILDRTNNPSTLSLIQYDELFRAQVQTLSDVLNSPNREDIHEDWSALLNMLVIVGILNNYERFALLNLDMAIHQAYYVANTIFEIFNEYELSKEDEKLLDKFWKWGEKWNEIAALDSTYVYAGKEHFYPEFKFFEDIMNNQILDEFYPKRKARKMAENSNDEFKELLEEIEEEDKKSQPKKELPKTDEQLKNEENLSRQIENEIHEEINRNMSKQQKEFMLREKLKATKKLLSDINPDSGENNEFAETLKDPKKSKQYPDSVIKLVKNEQERLKGMMAGTPDSNVTQTYINTLVSLPWRKVEIETLDIKKAREILEKNHYGLSEVKERIIEYLALIINHRQLSEKRNAGDLIKLDDNHQIDMALFKENSNPNKIQKNFNNVPILTLVGPPGTGKTSLARAIAEALNKSYIKISLGGVRDEAEIRGHRKTYVGAMPGRLIKAIQKAGVSNPLILLDEIDKMGAADFRGDPSSAMLEVLDPEQNTKFQDNYLEHEYDLSKVMFIATANDLHNIPRPLLDRVELIELSSYTISEKIQIAKEHLIQTVIEQAGLKPEQFQISDQVIEFIIKHYTLEAGVRGLKRTFDKIARKIITKIIQGEKIENFVIDEKTAKEMLGVPKFTDSERDKEPQVGVVNGLAYTAFGGSTLQIEVTSFKSKEKGLKLTGSLKDVMKESASIALTYVKANAEKFGINPSIFEENEIHIHVPEGAVPKDGPSAGVTFTTALISALSNKPVAQNVAMTGEITLRGRVLEIGGLKEKSFAAYKKGINKVFIPYDNEKNLVDIPQEVKDNIKFIPVKHYEEIYNELFK</sequence>
<dbReference type="Pfam" id="PF05362">
    <property type="entry name" value="Lon_C"/>
    <property type="match status" value="1"/>
</dbReference>
<dbReference type="GO" id="GO:0004252">
    <property type="term" value="F:serine-type endopeptidase activity"/>
    <property type="evidence" value="ECO:0007669"/>
    <property type="project" value="UniProtKB-UniRule"/>
</dbReference>